<evidence type="ECO:0000259" key="2">
    <source>
        <dbReference type="Pfam" id="PF13828"/>
    </source>
</evidence>
<name>A0A0L6ZDS0_9CLOT</name>
<evidence type="ECO:0000313" key="4">
    <source>
        <dbReference type="Proteomes" id="UP000037043"/>
    </source>
</evidence>
<accession>A0A0L6ZDS0</accession>
<keyword evidence="1" id="KW-1133">Transmembrane helix</keyword>
<reference evidence="4" key="1">
    <citation type="submission" date="2015-08" db="EMBL/GenBank/DDBJ databases">
        <title>Genome sequence of the strict anaerobe Clostridium homopropionicum LuHBu1 (DSM 5847T).</title>
        <authorList>
            <person name="Poehlein A."/>
            <person name="Beck M."/>
            <person name="Schiel-Bengelsdorf B."/>
            <person name="Bengelsdorf F.R."/>
            <person name="Daniel R."/>
            <person name="Duerre P."/>
        </authorList>
    </citation>
    <scope>NUCLEOTIDE SEQUENCE [LARGE SCALE GENOMIC DNA]</scope>
    <source>
        <strain evidence="4">DSM 5847</strain>
    </source>
</reference>
<feature type="transmembrane region" description="Helical" evidence="1">
    <location>
        <begin position="63"/>
        <end position="86"/>
    </location>
</feature>
<keyword evidence="1" id="KW-0812">Transmembrane</keyword>
<evidence type="ECO:0000313" key="3">
    <source>
        <dbReference type="EMBL" id="KOA21092.1"/>
    </source>
</evidence>
<comment type="caution">
    <text evidence="3">The sequence shown here is derived from an EMBL/GenBank/DDBJ whole genome shotgun (WGS) entry which is preliminary data.</text>
</comment>
<feature type="domain" description="DUF4190" evidence="2">
    <location>
        <begin position="6"/>
        <end position="77"/>
    </location>
</feature>
<dbReference type="EMBL" id="LHUR01000011">
    <property type="protein sequence ID" value="KOA21092.1"/>
    <property type="molecule type" value="Genomic_DNA"/>
</dbReference>
<evidence type="ECO:0000256" key="1">
    <source>
        <dbReference type="SAM" id="Phobius"/>
    </source>
</evidence>
<dbReference type="AlphaFoldDB" id="A0A0L6ZDS0"/>
<dbReference type="Proteomes" id="UP000037043">
    <property type="component" value="Unassembled WGS sequence"/>
</dbReference>
<keyword evidence="4" id="KW-1185">Reference proteome</keyword>
<sequence length="90" mass="9124">MKNDGLSITSMILGIVGIVLTFIPGLNFVGIVCGILAIVFGVMSKNKINNSNNELSGLGMAKAGMILGIITIGIFIVTLAACGAILGSLT</sequence>
<proteinExistence type="predicted"/>
<dbReference type="STRING" id="36844.SAMN04488501_10440"/>
<dbReference type="PATRIC" id="fig|1121318.3.peg.682"/>
<dbReference type="InterPro" id="IPR025241">
    <property type="entry name" value="DUF4190"/>
</dbReference>
<dbReference type="Pfam" id="PF13828">
    <property type="entry name" value="DUF4190"/>
    <property type="match status" value="1"/>
</dbReference>
<feature type="transmembrane region" description="Helical" evidence="1">
    <location>
        <begin position="12"/>
        <end position="43"/>
    </location>
</feature>
<organism evidence="3 4">
    <name type="scientific">Clostridium homopropionicum DSM 5847</name>
    <dbReference type="NCBI Taxonomy" id="1121318"/>
    <lineage>
        <taxon>Bacteria</taxon>
        <taxon>Bacillati</taxon>
        <taxon>Bacillota</taxon>
        <taxon>Clostridia</taxon>
        <taxon>Eubacteriales</taxon>
        <taxon>Clostridiaceae</taxon>
        <taxon>Clostridium</taxon>
    </lineage>
</organism>
<protein>
    <recommendedName>
        <fullName evidence="2">DUF4190 domain-containing protein</fullName>
    </recommendedName>
</protein>
<keyword evidence="1" id="KW-0472">Membrane</keyword>
<dbReference type="RefSeq" id="WP_052220270.1">
    <property type="nucleotide sequence ID" value="NZ_LHUR01000011.1"/>
</dbReference>
<gene>
    <name evidence="3" type="ORF">CLHOM_06800</name>
</gene>